<dbReference type="EMBL" id="JAAOIC020000041">
    <property type="protein sequence ID" value="KAG8038729.1"/>
    <property type="molecule type" value="Genomic_DNA"/>
</dbReference>
<evidence type="ECO:0000313" key="1">
    <source>
        <dbReference type="EMBL" id="KAG8038729.1"/>
    </source>
</evidence>
<proteinExistence type="predicted"/>
<dbReference type="Proteomes" id="UP000729913">
    <property type="component" value="Unassembled WGS sequence"/>
</dbReference>
<accession>A0A8J5R5Z5</accession>
<dbReference type="AlphaFoldDB" id="A0A8J5R5Z5"/>
<evidence type="ECO:0000313" key="2">
    <source>
        <dbReference type="Proteomes" id="UP000729913"/>
    </source>
</evidence>
<reference evidence="1" key="1">
    <citation type="submission" date="2020-03" db="EMBL/GenBank/DDBJ databases">
        <authorList>
            <person name="Chebbi M.A."/>
            <person name="Drezen J.M."/>
        </authorList>
    </citation>
    <scope>NUCLEOTIDE SEQUENCE</scope>
    <source>
        <tissue evidence="1">Whole body</tissue>
    </source>
</reference>
<gene>
    <name evidence="1" type="ORF">G9C98_000284</name>
</gene>
<reference evidence="1" key="2">
    <citation type="submission" date="2021-04" db="EMBL/GenBank/DDBJ databases">
        <title>Genome-wide patterns of bracovirus chromosomal integration into multiple host tissues during parasitism.</title>
        <authorList>
            <person name="Chebbi M.A.C."/>
        </authorList>
    </citation>
    <scope>NUCLEOTIDE SEQUENCE</scope>
    <source>
        <tissue evidence="1">Whole body</tissue>
    </source>
</reference>
<protein>
    <submittedName>
        <fullName evidence="1">Uncharacterized protein</fullName>
    </submittedName>
</protein>
<name>A0A8J5R5Z5_9HYME</name>
<sequence>MERRLTLLSFEYVHNEMMISHDIIAQMPLILRTNLDRIKSRHLFLKALKRDQYDPTKPLYVSLDDIASPTDHVFCCKSARTSIELYDMFLRSL</sequence>
<comment type="caution">
    <text evidence="1">The sequence shown here is derived from an EMBL/GenBank/DDBJ whole genome shotgun (WGS) entry which is preliminary data.</text>
</comment>
<keyword evidence="2" id="KW-1185">Reference proteome</keyword>
<organism evidence="1 2">
    <name type="scientific">Cotesia typhae</name>
    <dbReference type="NCBI Taxonomy" id="2053667"/>
    <lineage>
        <taxon>Eukaryota</taxon>
        <taxon>Metazoa</taxon>
        <taxon>Ecdysozoa</taxon>
        <taxon>Arthropoda</taxon>
        <taxon>Hexapoda</taxon>
        <taxon>Insecta</taxon>
        <taxon>Pterygota</taxon>
        <taxon>Neoptera</taxon>
        <taxon>Endopterygota</taxon>
        <taxon>Hymenoptera</taxon>
        <taxon>Apocrita</taxon>
        <taxon>Ichneumonoidea</taxon>
        <taxon>Braconidae</taxon>
        <taxon>Microgastrinae</taxon>
        <taxon>Cotesia</taxon>
    </lineage>
</organism>
<dbReference type="OrthoDB" id="637682at2759"/>